<evidence type="ECO:0000313" key="14">
    <source>
        <dbReference type="EMBL" id="RGK41645.1"/>
    </source>
</evidence>
<dbReference type="Pfam" id="PF00344">
    <property type="entry name" value="SecY"/>
    <property type="match status" value="1"/>
</dbReference>
<dbReference type="PROSITE" id="PS00756">
    <property type="entry name" value="SECY_2"/>
    <property type="match status" value="1"/>
</dbReference>
<dbReference type="PRINTS" id="PR00303">
    <property type="entry name" value="SECYTRNLCASE"/>
</dbReference>
<dbReference type="RefSeq" id="WP_005613018.1">
    <property type="nucleotide sequence ID" value="NZ_CABKOA010000007.1"/>
</dbReference>
<dbReference type="PANTHER" id="PTHR10906">
    <property type="entry name" value="SECY/SEC61-ALPHA FAMILY MEMBER"/>
    <property type="match status" value="1"/>
</dbReference>
<evidence type="ECO:0000256" key="1">
    <source>
        <dbReference type="ARBA" id="ARBA00004141"/>
    </source>
</evidence>
<proteinExistence type="inferred from homology"/>
<dbReference type="Proteomes" id="UP000260793">
    <property type="component" value="Unassembled WGS sequence"/>
</dbReference>
<dbReference type="GeneID" id="77333251"/>
<evidence type="ECO:0000256" key="6">
    <source>
        <dbReference type="ARBA" id="ARBA00022989"/>
    </source>
</evidence>
<keyword evidence="7 10" id="KW-0811">Translocation</keyword>
<accession>A0A3E4LWJ6</accession>
<feature type="transmembrane region" description="Helical" evidence="10">
    <location>
        <begin position="72"/>
        <end position="94"/>
    </location>
</feature>
<dbReference type="EMBL" id="QSQN01000007">
    <property type="protein sequence ID" value="RGK41645.1"/>
    <property type="molecule type" value="Genomic_DNA"/>
</dbReference>
<comment type="subcellular location">
    <subcellularLocation>
        <location evidence="10">Cell membrane</location>
        <topology evidence="10">Multi-pass membrane protein</topology>
    </subcellularLocation>
    <subcellularLocation>
        <location evidence="1 12">Membrane</location>
        <topology evidence="1 12">Multi-pass membrane protein</topology>
    </subcellularLocation>
</comment>
<keyword evidence="3 10" id="KW-0813">Transport</keyword>
<evidence type="ECO:0000256" key="3">
    <source>
        <dbReference type="ARBA" id="ARBA00022448"/>
    </source>
</evidence>
<evidence type="ECO:0000313" key="15">
    <source>
        <dbReference type="EMBL" id="RHJ60820.1"/>
    </source>
</evidence>
<evidence type="ECO:0000256" key="10">
    <source>
        <dbReference type="HAMAP-Rule" id="MF_01465"/>
    </source>
</evidence>
<comment type="caution">
    <text evidence="14">The sequence shown here is derived from an EMBL/GenBank/DDBJ whole genome shotgun (WGS) entry which is preliminary data.</text>
</comment>
<dbReference type="Gene3D" id="1.10.3370.10">
    <property type="entry name" value="SecY subunit domain"/>
    <property type="match status" value="1"/>
</dbReference>
<keyword evidence="8 10" id="KW-0472">Membrane</keyword>
<keyword evidence="6 10" id="KW-1133">Transmembrane helix</keyword>
<dbReference type="HAMAP" id="MF_01465">
    <property type="entry name" value="SecY"/>
    <property type="match status" value="1"/>
</dbReference>
<feature type="transmembrane region" description="Helical" evidence="10">
    <location>
        <begin position="400"/>
        <end position="420"/>
    </location>
</feature>
<dbReference type="Proteomes" id="UP000285832">
    <property type="component" value="Unassembled WGS sequence"/>
</dbReference>
<keyword evidence="5 10" id="KW-0653">Protein transport</keyword>
<evidence type="ECO:0000256" key="11">
    <source>
        <dbReference type="RuleBase" id="RU000537"/>
    </source>
</evidence>
<dbReference type="NCBIfam" id="TIGR00967">
    <property type="entry name" value="3a0501s007"/>
    <property type="match status" value="1"/>
</dbReference>
<comment type="similarity">
    <text evidence="2 10 13">Belongs to the SecY/SEC61-alpha family.</text>
</comment>
<dbReference type="InterPro" id="IPR023201">
    <property type="entry name" value="SecY_dom_sf"/>
</dbReference>
<evidence type="ECO:0000256" key="4">
    <source>
        <dbReference type="ARBA" id="ARBA00022692"/>
    </source>
</evidence>
<keyword evidence="10" id="KW-1003">Cell membrane</keyword>
<evidence type="ECO:0000256" key="2">
    <source>
        <dbReference type="ARBA" id="ARBA00005751"/>
    </source>
</evidence>
<dbReference type="FunFam" id="1.10.3370.10:FF:000001">
    <property type="entry name" value="Preprotein translocase subunit SecY"/>
    <property type="match status" value="1"/>
</dbReference>
<protein>
    <recommendedName>
        <fullName evidence="9 10">Protein translocase subunit SecY</fullName>
    </recommendedName>
</protein>
<feature type="transmembrane region" description="Helical" evidence="10">
    <location>
        <begin position="114"/>
        <end position="132"/>
    </location>
</feature>
<dbReference type="GO" id="GO:0005886">
    <property type="term" value="C:plasma membrane"/>
    <property type="evidence" value="ECO:0007669"/>
    <property type="project" value="UniProtKB-SubCell"/>
</dbReference>
<evidence type="ECO:0000256" key="13">
    <source>
        <dbReference type="RuleBase" id="RU004349"/>
    </source>
</evidence>
<comment type="function">
    <text evidence="10 11">The central subunit of the protein translocation channel SecYEG. Consists of two halves formed by TMs 1-5 and 6-10. These two domains form a lateral gate at the front which open onto the bilayer between TMs 2 and 7, and are clamped together by SecE at the back. The channel is closed by both a pore ring composed of hydrophobic SecY resides and a short helix (helix 2A) on the extracellular side of the membrane which forms a plug. The plug probably moves laterally to allow the channel to open. The ring and the pore may move independently.</text>
</comment>
<dbReference type="EMBL" id="QRMI01000020">
    <property type="protein sequence ID" value="RHJ60820.1"/>
    <property type="molecule type" value="Genomic_DNA"/>
</dbReference>
<feature type="transmembrane region" description="Helical" evidence="10">
    <location>
        <begin position="372"/>
        <end position="394"/>
    </location>
</feature>
<evidence type="ECO:0000313" key="17">
    <source>
        <dbReference type="Proteomes" id="UP000285832"/>
    </source>
</evidence>
<evidence type="ECO:0000256" key="12">
    <source>
        <dbReference type="RuleBase" id="RU003484"/>
    </source>
</evidence>
<dbReference type="GO" id="GO:0065002">
    <property type="term" value="P:intracellular protein transmembrane transport"/>
    <property type="evidence" value="ECO:0007669"/>
    <property type="project" value="UniProtKB-UniRule"/>
</dbReference>
<dbReference type="GO" id="GO:0043952">
    <property type="term" value="P:protein transport by the Sec complex"/>
    <property type="evidence" value="ECO:0007669"/>
    <property type="project" value="UniProtKB-UniRule"/>
</dbReference>
<evidence type="ECO:0000313" key="16">
    <source>
        <dbReference type="Proteomes" id="UP000260793"/>
    </source>
</evidence>
<comment type="subunit">
    <text evidence="10">Component of the Sec protein translocase complex. Heterotrimer consisting of SecY, SecE and SecG subunits. The heterotrimers can form oligomers, although 1 heterotrimer is thought to be able to translocate proteins. Interacts with the ribosome. Interacts with SecDF, and other proteins may be involved. Interacts with SecA.</text>
</comment>
<evidence type="ECO:0000256" key="5">
    <source>
        <dbReference type="ARBA" id="ARBA00022927"/>
    </source>
</evidence>
<dbReference type="InterPro" id="IPR002208">
    <property type="entry name" value="SecY/SEC61-alpha"/>
</dbReference>
<feature type="transmembrane region" description="Helical" evidence="10">
    <location>
        <begin position="266"/>
        <end position="288"/>
    </location>
</feature>
<dbReference type="PROSITE" id="PS00755">
    <property type="entry name" value="SECY_1"/>
    <property type="match status" value="1"/>
</dbReference>
<name>A0A3E4LWJ6_9FIRM</name>
<comment type="caution">
    <text evidence="10">Lacks conserved residue(s) required for the propagation of feature annotation.</text>
</comment>
<dbReference type="SUPFAM" id="SSF103491">
    <property type="entry name" value="Preprotein translocase SecY subunit"/>
    <property type="match status" value="1"/>
</dbReference>
<organism evidence="14 16">
    <name type="scientific">[Ruminococcus] lactaris</name>
    <dbReference type="NCBI Taxonomy" id="46228"/>
    <lineage>
        <taxon>Bacteria</taxon>
        <taxon>Bacillati</taxon>
        <taxon>Bacillota</taxon>
        <taxon>Clostridia</taxon>
        <taxon>Lachnospirales</taxon>
        <taxon>Lachnospiraceae</taxon>
        <taxon>Mediterraneibacter</taxon>
    </lineage>
</organism>
<gene>
    <name evidence="10" type="primary">secY</name>
    <name evidence="15" type="ORF">DW116_08645</name>
    <name evidence="14" type="ORF">DXD17_03860</name>
</gene>
<feature type="transmembrane region" description="Helical" evidence="10">
    <location>
        <begin position="316"/>
        <end position="335"/>
    </location>
</feature>
<dbReference type="InterPro" id="IPR026593">
    <property type="entry name" value="SecY"/>
</dbReference>
<dbReference type="PIRSF" id="PIRSF004557">
    <property type="entry name" value="SecY"/>
    <property type="match status" value="1"/>
</dbReference>
<dbReference type="GO" id="GO:0006605">
    <property type="term" value="P:protein targeting"/>
    <property type="evidence" value="ECO:0007669"/>
    <property type="project" value="UniProtKB-UniRule"/>
</dbReference>
<evidence type="ECO:0000256" key="9">
    <source>
        <dbReference type="ARBA" id="ARBA00039733"/>
    </source>
</evidence>
<evidence type="ECO:0000256" key="8">
    <source>
        <dbReference type="ARBA" id="ARBA00023136"/>
    </source>
</evidence>
<evidence type="ECO:0000256" key="7">
    <source>
        <dbReference type="ARBA" id="ARBA00023010"/>
    </source>
</evidence>
<reference evidence="16 17" key="1">
    <citation type="submission" date="2018-08" db="EMBL/GenBank/DDBJ databases">
        <title>A genome reference for cultivated species of the human gut microbiota.</title>
        <authorList>
            <person name="Zou Y."/>
            <person name="Xue W."/>
            <person name="Luo G."/>
        </authorList>
    </citation>
    <scope>NUCLEOTIDE SEQUENCE [LARGE SCALE GENOMIC DNA]</scope>
    <source>
        <strain evidence="15 17">AM09-9</strain>
        <strain evidence="14 16">TF11-7</strain>
    </source>
</reference>
<dbReference type="InterPro" id="IPR030659">
    <property type="entry name" value="SecY_CS"/>
</dbReference>
<sequence>MLKTVRNAFKVEDIRKRLLYTLLMLVVVRFGSQLPTPGVDPTFIQNFFAQQTGDAFNFFEAFTGGSFTRMSVFALSITPYITSSIIMQLLTIAIPKLEEMQKDGEDGRKKIAAITRYVTVGLALIESIAMSIGFGRQGLLVDYNFVNCAIVVCTLTAGSAFLMWIGERITEKGVGNGISIVLLINIISRVPDDLVTLYTQFMSGKKLAKAGLAGIIILAILLVVIVFVIILQDGERRIAVQYSKKVQGRKTYGGQSSHIPLKVNTAGVIPVIFSSSLMQTPIVIAQFLGKGNGTGIGSKILAGLNSNNWCDPENPIYSIGLVVYILLTIFFAYFYTSITFNPMEIANNMKKSGGFIPGIRPGKPTVDYLTKILNYIIFIGACGLIIVQVIPYFFNGVFGANVSFGGTSLIIIVGVVLETIKKIESQMLVRNYTGFLNNKGSNMKNSYLGY</sequence>
<feature type="transmembrane region" description="Helical" evidence="10">
    <location>
        <begin position="144"/>
        <end position="166"/>
    </location>
</feature>
<feature type="transmembrane region" description="Helical" evidence="10">
    <location>
        <begin position="210"/>
        <end position="231"/>
    </location>
</feature>
<dbReference type="AlphaFoldDB" id="A0A3E4LWJ6"/>
<keyword evidence="4 10" id="KW-0812">Transmembrane</keyword>